<sequence>MLREGVGKTMVYLRGASDVEIARAGLAAVREFNLTGVLRV</sequence>
<comment type="caution">
    <text evidence="1">The sequence shown here is derived from an EMBL/GenBank/DDBJ whole genome shotgun (WGS) entry which is preliminary data.</text>
</comment>
<dbReference type="EMBL" id="JAVFKP010000001">
    <property type="protein sequence ID" value="MDQ4625031.1"/>
    <property type="molecule type" value="Genomic_DNA"/>
</dbReference>
<name>A0ABU0XS75_9BURK</name>
<evidence type="ECO:0000313" key="2">
    <source>
        <dbReference type="Proteomes" id="UP001237592"/>
    </source>
</evidence>
<keyword evidence="2" id="KW-1185">Reference proteome</keyword>
<dbReference type="Proteomes" id="UP001237592">
    <property type="component" value="Unassembled WGS sequence"/>
</dbReference>
<reference evidence="1 2" key="1">
    <citation type="submission" date="2023-08" db="EMBL/GenBank/DDBJ databases">
        <title>Draft genome sequence of Janthinobacterium lividum.</title>
        <authorList>
            <person name="Chun B.H."/>
            <person name="Lee Y."/>
        </authorList>
    </citation>
    <scope>NUCLEOTIDE SEQUENCE [LARGE SCALE GENOMIC DNA]</scope>
    <source>
        <strain evidence="1 2">AMJK</strain>
    </source>
</reference>
<dbReference type="RefSeq" id="WP_307778367.1">
    <property type="nucleotide sequence ID" value="NZ_JAVFKP010000001.1"/>
</dbReference>
<evidence type="ECO:0000313" key="1">
    <source>
        <dbReference type="EMBL" id="MDQ4625031.1"/>
    </source>
</evidence>
<protein>
    <submittedName>
        <fullName evidence="1">Uncharacterized protein</fullName>
    </submittedName>
</protein>
<proteinExistence type="predicted"/>
<gene>
    <name evidence="1" type="ORF">RB624_03915</name>
</gene>
<organism evidence="1 2">
    <name type="scientific">Janthinobacterium lividum</name>
    <dbReference type="NCBI Taxonomy" id="29581"/>
    <lineage>
        <taxon>Bacteria</taxon>
        <taxon>Pseudomonadati</taxon>
        <taxon>Pseudomonadota</taxon>
        <taxon>Betaproteobacteria</taxon>
        <taxon>Burkholderiales</taxon>
        <taxon>Oxalobacteraceae</taxon>
        <taxon>Janthinobacterium</taxon>
    </lineage>
</organism>
<accession>A0ABU0XS75</accession>